<dbReference type="OrthoDB" id="9766632at2"/>
<keyword evidence="3 14" id="KW-0813">Transport</keyword>
<evidence type="ECO:0000256" key="4">
    <source>
        <dbReference type="ARBA" id="ARBA00022485"/>
    </source>
</evidence>
<protein>
    <recommendedName>
        <fullName evidence="14">Electron transfer flavoprotein-ubiquinone oxidoreductase</fullName>
        <shortName evidence="14">ETF-QO</shortName>
        <ecNumber evidence="14">1.5.5.1</ecNumber>
    </recommendedName>
</protein>
<keyword evidence="18" id="KW-1185">Reference proteome</keyword>
<evidence type="ECO:0000256" key="7">
    <source>
        <dbReference type="ARBA" id="ARBA00022827"/>
    </source>
</evidence>
<dbReference type="InterPro" id="IPR007859">
    <property type="entry name" value="ETF-QO/FixX_C"/>
</dbReference>
<dbReference type="SUPFAM" id="SSF51905">
    <property type="entry name" value="FAD/NAD(P)-binding domain"/>
    <property type="match status" value="1"/>
</dbReference>
<dbReference type="Proteomes" id="UP000229498">
    <property type="component" value="Unassembled WGS sequence"/>
</dbReference>
<comment type="cofactor">
    <cofactor evidence="1 14">
        <name>FAD</name>
        <dbReference type="ChEBI" id="CHEBI:57692"/>
    </cofactor>
</comment>
<name>A0A2M9FVS7_9PROT</name>
<evidence type="ECO:0000256" key="8">
    <source>
        <dbReference type="ARBA" id="ARBA00022982"/>
    </source>
</evidence>
<proteinExistence type="predicted"/>
<gene>
    <name evidence="17" type="ORF">CVT23_21765</name>
</gene>
<dbReference type="PANTHER" id="PTHR10617">
    <property type="entry name" value="ELECTRON TRANSFER FLAVOPROTEIN-UBIQUINONE OXIDOREDUCTASE"/>
    <property type="match status" value="1"/>
</dbReference>
<dbReference type="FunFam" id="3.30.70.20:FF:000012">
    <property type="entry name" value="Electron transfer flavoprotein-ubiquinone oxidoreductase, mitochondrial"/>
    <property type="match status" value="1"/>
</dbReference>
<reference evidence="17 18" key="1">
    <citation type="submission" date="2017-11" db="EMBL/GenBank/DDBJ databases">
        <title>Draft genome sequence of Rhizobiales bacterium SY3-13.</title>
        <authorList>
            <person name="Sun C."/>
        </authorList>
    </citation>
    <scope>NUCLEOTIDE SEQUENCE [LARGE SCALE GENOMIC DNA]</scope>
    <source>
        <strain evidence="17 18">SY3-13</strain>
    </source>
</reference>
<evidence type="ECO:0000256" key="3">
    <source>
        <dbReference type="ARBA" id="ARBA00022448"/>
    </source>
</evidence>
<dbReference type="Gene3D" id="3.30.9.90">
    <property type="match status" value="1"/>
</dbReference>
<evidence type="ECO:0000256" key="6">
    <source>
        <dbReference type="ARBA" id="ARBA00022723"/>
    </source>
</evidence>
<keyword evidence="11 14" id="KW-0411">Iron-sulfur</keyword>
<evidence type="ECO:0000256" key="1">
    <source>
        <dbReference type="ARBA" id="ARBA00001974"/>
    </source>
</evidence>
<dbReference type="AlphaFoldDB" id="A0A2M9FVS7"/>
<feature type="domain" description="ETF-QO/FixX C-terminal" evidence="15">
    <location>
        <begin position="448"/>
        <end position="550"/>
    </location>
</feature>
<dbReference type="InterPro" id="IPR036188">
    <property type="entry name" value="FAD/NAD-bd_sf"/>
</dbReference>
<keyword evidence="4" id="KW-0004">4Fe-4S</keyword>
<keyword evidence="6 14" id="KW-0479">Metal-binding</keyword>
<dbReference type="GO" id="GO:0046872">
    <property type="term" value="F:metal ion binding"/>
    <property type="evidence" value="ECO:0007669"/>
    <property type="project" value="UniProtKB-KW"/>
</dbReference>
<evidence type="ECO:0000256" key="14">
    <source>
        <dbReference type="RuleBase" id="RU366068"/>
    </source>
</evidence>
<keyword evidence="7 14" id="KW-0274">FAD</keyword>
<keyword evidence="9 14" id="KW-0560">Oxidoreductase</keyword>
<dbReference type="Gene3D" id="3.50.50.60">
    <property type="entry name" value="FAD/NAD(P)-binding domain"/>
    <property type="match status" value="1"/>
</dbReference>
<dbReference type="Pfam" id="PF13450">
    <property type="entry name" value="NAD_binding_8"/>
    <property type="match status" value="1"/>
</dbReference>
<dbReference type="GO" id="GO:0004174">
    <property type="term" value="F:electron-transferring-flavoprotein dehydrogenase activity"/>
    <property type="evidence" value="ECO:0007669"/>
    <property type="project" value="UniProtKB-UniRule"/>
</dbReference>
<accession>A0A2M9FVS7</accession>
<dbReference type="SUPFAM" id="SSF54373">
    <property type="entry name" value="FAD-linked reductases, C-terminal domain"/>
    <property type="match status" value="1"/>
</dbReference>
<evidence type="ECO:0000256" key="10">
    <source>
        <dbReference type="ARBA" id="ARBA00023004"/>
    </source>
</evidence>
<dbReference type="InterPro" id="IPR049398">
    <property type="entry name" value="ETF-QO/FixC_UQ-bd"/>
</dbReference>
<organism evidence="17 18">
    <name type="scientific">Minwuia thermotolerans</name>
    <dbReference type="NCBI Taxonomy" id="2056226"/>
    <lineage>
        <taxon>Bacteria</taxon>
        <taxon>Pseudomonadati</taxon>
        <taxon>Pseudomonadota</taxon>
        <taxon>Alphaproteobacteria</taxon>
        <taxon>Minwuiales</taxon>
        <taxon>Minwuiaceae</taxon>
        <taxon>Minwuia</taxon>
    </lineage>
</organism>
<dbReference type="GO" id="GO:0051539">
    <property type="term" value="F:4 iron, 4 sulfur cluster binding"/>
    <property type="evidence" value="ECO:0007669"/>
    <property type="project" value="UniProtKB-UniRule"/>
</dbReference>
<comment type="caution">
    <text evidence="17">The sequence shown here is derived from an EMBL/GenBank/DDBJ whole genome shotgun (WGS) entry which is preliminary data.</text>
</comment>
<dbReference type="PRINTS" id="PR00420">
    <property type="entry name" value="RNGMNOXGNASE"/>
</dbReference>
<comment type="function">
    <text evidence="2 14">Accepts electrons from ETF and reduces ubiquinone.</text>
</comment>
<dbReference type="SUPFAM" id="SSF54862">
    <property type="entry name" value="4Fe-4S ferredoxins"/>
    <property type="match status" value="1"/>
</dbReference>
<comment type="cofactor">
    <cofactor evidence="14">
        <name>[4Fe-4S] cluster</name>
        <dbReference type="ChEBI" id="CHEBI:49883"/>
    </cofactor>
    <text evidence="14">Binds 1 [4Fe-4S] cluster.</text>
</comment>
<evidence type="ECO:0000259" key="15">
    <source>
        <dbReference type="Pfam" id="PF05187"/>
    </source>
</evidence>
<dbReference type="PANTHER" id="PTHR10617:SF107">
    <property type="entry name" value="ELECTRON TRANSFER FLAVOPROTEIN-UBIQUINONE OXIDOREDUCTASE, MITOCHONDRIAL"/>
    <property type="match status" value="1"/>
</dbReference>
<keyword evidence="5 14" id="KW-0285">Flavoprotein</keyword>
<evidence type="ECO:0000256" key="11">
    <source>
        <dbReference type="ARBA" id="ARBA00023014"/>
    </source>
</evidence>
<dbReference type="Gene3D" id="3.30.70.20">
    <property type="match status" value="1"/>
</dbReference>
<evidence type="ECO:0000256" key="12">
    <source>
        <dbReference type="ARBA" id="ARBA00023075"/>
    </source>
</evidence>
<sequence length="553" mass="60808">MERDSMEYDVVVVGGGPSGLAAAIRLKQMAEEAGNEIAVCVLEKGSEIGAHILSGAVVDPKGIGELFPDWQERGAPLNVPVSAEKFLLLTEPSSISVPVKLLPPPMQNHGNYIVSLGNVCRWLGEQAEAMGVEIYPGFAAAEVLYHEDGSVKGVATGDMGIGRSGEKKESYTPGIELHAKYTFFAEGCRGSLTRQLMNKFSLQESCEQQTYGIGIKELWEIDPEKHQEGLVVHTTGWPLDRGTYGGSFMYHLEDNQVAIGFVIGLDYTNPYLSPYDEFQRYKTHPDIRHYLEGGKRISYGARALNEGGLQCVPDLAFPGGALIGCAAGFMNVPKIKGSHTAIKTGMMAAEAAFEALQAAGEGGEPARVLEAYPEAYRESWVYKELHQARNVRPSFAKWGLIGGMLYTGIEQLIFRGNVPWTFSHGHKDNEVLKKKSDARPIEYPKYDGVLTFDKPSSVYLSNTNHEEDQPIHLTLKDDSVPVEHNLKYYDAPEQRYCPAGVYEIVRDDDGSNPRLQINAQNCVHCKTCDIKDITQNIVWVTPEGGGGPNYPNM</sequence>
<keyword evidence="8 14" id="KW-0249">Electron transport</keyword>
<dbReference type="EMBL" id="PHIG01000063">
    <property type="protein sequence ID" value="PJK27543.1"/>
    <property type="molecule type" value="Genomic_DNA"/>
</dbReference>
<evidence type="ECO:0000259" key="16">
    <source>
        <dbReference type="Pfam" id="PF21162"/>
    </source>
</evidence>
<dbReference type="Pfam" id="PF21162">
    <property type="entry name" value="ETFQO_UQ-bd"/>
    <property type="match status" value="1"/>
</dbReference>
<evidence type="ECO:0000256" key="9">
    <source>
        <dbReference type="ARBA" id="ARBA00023002"/>
    </source>
</evidence>
<dbReference type="InterPro" id="IPR040156">
    <property type="entry name" value="ETF-QO"/>
</dbReference>
<feature type="domain" description="ETF-QO/FixC ubiquinone-binding" evidence="16">
    <location>
        <begin position="211"/>
        <end position="304"/>
    </location>
</feature>
<evidence type="ECO:0000256" key="13">
    <source>
        <dbReference type="ARBA" id="ARBA00052682"/>
    </source>
</evidence>
<comment type="catalytic activity">
    <reaction evidence="13 14">
        <text>a ubiquinone + reduced [electron-transfer flavoprotein] = a ubiquinol + oxidized [electron-transfer flavoprotein] + H(+)</text>
        <dbReference type="Rhea" id="RHEA:24052"/>
        <dbReference type="Rhea" id="RHEA-COMP:9565"/>
        <dbReference type="Rhea" id="RHEA-COMP:9566"/>
        <dbReference type="Rhea" id="RHEA-COMP:10685"/>
        <dbReference type="Rhea" id="RHEA-COMP:10686"/>
        <dbReference type="ChEBI" id="CHEBI:15378"/>
        <dbReference type="ChEBI" id="CHEBI:16389"/>
        <dbReference type="ChEBI" id="CHEBI:17976"/>
        <dbReference type="ChEBI" id="CHEBI:57692"/>
        <dbReference type="ChEBI" id="CHEBI:58307"/>
        <dbReference type="EC" id="1.5.5.1"/>
    </reaction>
</comment>
<evidence type="ECO:0000313" key="18">
    <source>
        <dbReference type="Proteomes" id="UP000229498"/>
    </source>
</evidence>
<evidence type="ECO:0000256" key="5">
    <source>
        <dbReference type="ARBA" id="ARBA00022630"/>
    </source>
</evidence>
<dbReference type="RefSeq" id="WP_109795256.1">
    <property type="nucleotide sequence ID" value="NZ_PHIG01000063.1"/>
</dbReference>
<dbReference type="Pfam" id="PF05187">
    <property type="entry name" value="Fer4_ETF_QO"/>
    <property type="match status" value="1"/>
</dbReference>
<dbReference type="EC" id="1.5.5.1" evidence="14"/>
<evidence type="ECO:0000256" key="2">
    <source>
        <dbReference type="ARBA" id="ARBA00002819"/>
    </source>
</evidence>
<keyword evidence="12 14" id="KW-0830">Ubiquinone</keyword>
<evidence type="ECO:0000313" key="17">
    <source>
        <dbReference type="EMBL" id="PJK27543.1"/>
    </source>
</evidence>
<keyword evidence="10 14" id="KW-0408">Iron</keyword>